<dbReference type="SUPFAM" id="SSF117856">
    <property type="entry name" value="AF0104/ALDC/Ptd012-like"/>
    <property type="match status" value="1"/>
</dbReference>
<dbReference type="NCBIfam" id="TIGR01252">
    <property type="entry name" value="acetolac_decarb"/>
    <property type="match status" value="1"/>
</dbReference>
<evidence type="ECO:0000256" key="8">
    <source>
        <dbReference type="ARBA" id="ARBA00023239"/>
    </source>
</evidence>
<comment type="similarity">
    <text evidence="3 9">Belongs to the alpha-acetolactate decarboxylase family.</text>
</comment>
<dbReference type="GO" id="GO:0047605">
    <property type="term" value="F:acetolactate decarboxylase activity"/>
    <property type="evidence" value="ECO:0007669"/>
    <property type="project" value="UniProtKB-UniRule"/>
</dbReference>
<dbReference type="UniPathway" id="UPA00626">
    <property type="reaction ID" value="UER00678"/>
</dbReference>
<reference evidence="10 11" key="1">
    <citation type="journal article" date="2015" name="Int. J. Syst. Evol. Microbiol.">
        <title>Sporolactobacillus shoreae sp. nov. and Sporolactobacillus spathodeae sp. nov., two spore-forming lactic acid bacteria isolated from tree barks in Thailand.</title>
        <authorList>
            <person name="Thamacharoensuk T."/>
            <person name="Kitahara M."/>
            <person name="Ohkuma M."/>
            <person name="Thongchul N."/>
            <person name="Tanasupawat S."/>
        </authorList>
    </citation>
    <scope>NUCLEOTIDE SEQUENCE [LARGE SCALE GENOMIC DNA]</scope>
    <source>
        <strain evidence="10 11">BK92</strain>
    </source>
</reference>
<evidence type="ECO:0000256" key="2">
    <source>
        <dbReference type="ARBA" id="ARBA00005170"/>
    </source>
</evidence>
<organism evidence="10 11">
    <name type="scientific">Sporolactobacillus shoreae</name>
    <dbReference type="NCBI Taxonomy" id="1465501"/>
    <lineage>
        <taxon>Bacteria</taxon>
        <taxon>Bacillati</taxon>
        <taxon>Bacillota</taxon>
        <taxon>Bacilli</taxon>
        <taxon>Bacillales</taxon>
        <taxon>Sporolactobacillaceae</taxon>
        <taxon>Sporolactobacillus</taxon>
    </lineage>
</organism>
<gene>
    <name evidence="10" type="primary">budA</name>
    <name evidence="10" type="ORF">E4665_12470</name>
</gene>
<evidence type="ECO:0000313" key="10">
    <source>
        <dbReference type="EMBL" id="TGA97207.1"/>
    </source>
</evidence>
<sequence length="243" mass="27157">MAFDANKGKDTGAVFQLSTMTSLLAGVYDGAMNFDQIKEHGDFGIGTFDHLDGEMIGFDNQFYQLCSDGTATPLTSEDLTPFCSLTYFQPQITKTFHEPLDKASFEKELHKLVPSDNLFYAYRIDGVFKEVSTRTVAYQEKPIPMTEAVKTQPVFHFENKKGTIVGFWTPAFAQGIAVAGFHFHFIDEDRTGGGHVLDYVLDHGTLQIDQKTHQSLYTPETDAFLKADLSRGDLEKEIKVTEG</sequence>
<keyword evidence="11" id="KW-1185">Reference proteome</keyword>
<protein>
    <recommendedName>
        <fullName evidence="5 9">Alpha-acetolactate decarboxylase</fullName>
        <ecNumber evidence="4 9">4.1.1.5</ecNumber>
    </recommendedName>
</protein>
<dbReference type="EC" id="4.1.1.5" evidence="4 9"/>
<evidence type="ECO:0000313" key="11">
    <source>
        <dbReference type="Proteomes" id="UP000298347"/>
    </source>
</evidence>
<keyword evidence="6 9" id="KW-0210">Decarboxylase</keyword>
<evidence type="ECO:0000256" key="7">
    <source>
        <dbReference type="ARBA" id="ARBA00023061"/>
    </source>
</evidence>
<evidence type="ECO:0000256" key="5">
    <source>
        <dbReference type="ARBA" id="ARBA00020164"/>
    </source>
</evidence>
<name>A0A4Z0GLD5_9BACL</name>
<dbReference type="Proteomes" id="UP000298347">
    <property type="component" value="Unassembled WGS sequence"/>
</dbReference>
<dbReference type="Pfam" id="PF03306">
    <property type="entry name" value="AAL_decarboxy"/>
    <property type="match status" value="1"/>
</dbReference>
<evidence type="ECO:0000256" key="9">
    <source>
        <dbReference type="PIRNR" id="PIRNR001332"/>
    </source>
</evidence>
<dbReference type="PANTHER" id="PTHR35524">
    <property type="entry name" value="ALPHA-ACETOLACTATE DECARBOXYLASE"/>
    <property type="match status" value="1"/>
</dbReference>
<dbReference type="CDD" id="cd17299">
    <property type="entry name" value="acetolactate_decarboxylase"/>
    <property type="match status" value="1"/>
</dbReference>
<dbReference type="OrthoDB" id="8612680at2"/>
<dbReference type="Gene3D" id="3.30.1330.80">
    <property type="entry name" value="Hypothetical protein, similar to alpha- acetolactate decarboxylase, domain 2"/>
    <property type="match status" value="2"/>
</dbReference>
<comment type="catalytic activity">
    <reaction evidence="1 9">
        <text>(2S)-2-acetolactate + H(+) = (R)-acetoin + CO2</text>
        <dbReference type="Rhea" id="RHEA:21580"/>
        <dbReference type="ChEBI" id="CHEBI:15378"/>
        <dbReference type="ChEBI" id="CHEBI:15686"/>
        <dbReference type="ChEBI" id="CHEBI:16526"/>
        <dbReference type="ChEBI" id="CHEBI:58476"/>
        <dbReference type="EC" id="4.1.1.5"/>
    </reaction>
</comment>
<dbReference type="PIRSF" id="PIRSF001332">
    <property type="entry name" value="Acetolac_decarb"/>
    <property type="match status" value="1"/>
</dbReference>
<comment type="pathway">
    <text evidence="2 9">Polyol metabolism; (R,R)-butane-2,3-diol biosynthesis; (R,R)-butane-2,3-diol from pyruvate: step 2/3.</text>
</comment>
<evidence type="ECO:0000256" key="4">
    <source>
        <dbReference type="ARBA" id="ARBA00013204"/>
    </source>
</evidence>
<evidence type="ECO:0000256" key="6">
    <source>
        <dbReference type="ARBA" id="ARBA00022793"/>
    </source>
</evidence>
<dbReference type="AlphaFoldDB" id="A0A4Z0GLD5"/>
<proteinExistence type="inferred from homology"/>
<dbReference type="RefSeq" id="WP_135349122.1">
    <property type="nucleotide sequence ID" value="NZ_SRJD01000015.1"/>
</dbReference>
<dbReference type="PANTHER" id="PTHR35524:SF1">
    <property type="entry name" value="ALPHA-ACETOLACTATE DECARBOXYLASE"/>
    <property type="match status" value="1"/>
</dbReference>
<dbReference type="GO" id="GO:0045151">
    <property type="term" value="P:acetoin biosynthetic process"/>
    <property type="evidence" value="ECO:0007669"/>
    <property type="project" value="UniProtKB-UniRule"/>
</dbReference>
<comment type="caution">
    <text evidence="10">The sequence shown here is derived from an EMBL/GenBank/DDBJ whole genome shotgun (WGS) entry which is preliminary data.</text>
</comment>
<dbReference type="EMBL" id="SRJD01000015">
    <property type="protein sequence ID" value="TGA97207.1"/>
    <property type="molecule type" value="Genomic_DNA"/>
</dbReference>
<keyword evidence="8 9" id="KW-0456">Lyase</keyword>
<accession>A0A4Z0GLD5</accession>
<evidence type="ECO:0000256" key="1">
    <source>
        <dbReference type="ARBA" id="ARBA00001784"/>
    </source>
</evidence>
<dbReference type="InterPro" id="IPR005128">
    <property type="entry name" value="Acetolactate_a_deCO2ase"/>
</dbReference>
<evidence type="ECO:0000256" key="3">
    <source>
        <dbReference type="ARBA" id="ARBA00007106"/>
    </source>
</evidence>
<keyword evidence="7 9" id="KW-0005">Acetoin biosynthesis</keyword>